<dbReference type="EMBL" id="JAVFWL010000002">
    <property type="protein sequence ID" value="KAK6734601.1"/>
    <property type="molecule type" value="Genomic_DNA"/>
</dbReference>
<protein>
    <recommendedName>
        <fullName evidence="3">Reverse transcriptase domain-containing protein</fullName>
    </recommendedName>
</protein>
<reference evidence="1 2" key="1">
    <citation type="submission" date="2023-08" db="EMBL/GenBank/DDBJ databases">
        <title>A Necator americanus chromosomal reference genome.</title>
        <authorList>
            <person name="Ilik V."/>
            <person name="Petrzelkova K.J."/>
            <person name="Pardy F."/>
            <person name="Fuh T."/>
            <person name="Niatou-Singa F.S."/>
            <person name="Gouil Q."/>
            <person name="Baker L."/>
            <person name="Ritchie M.E."/>
            <person name="Jex A.R."/>
            <person name="Gazzola D."/>
            <person name="Li H."/>
            <person name="Toshio Fujiwara R."/>
            <person name="Zhan B."/>
            <person name="Aroian R.V."/>
            <person name="Pafco B."/>
            <person name="Schwarz E.M."/>
        </authorList>
    </citation>
    <scope>NUCLEOTIDE SEQUENCE [LARGE SCALE GENOMIC DNA]</scope>
    <source>
        <strain evidence="1 2">Aroian</strain>
        <tissue evidence="1">Whole animal</tissue>
    </source>
</reference>
<organism evidence="1 2">
    <name type="scientific">Necator americanus</name>
    <name type="common">Human hookworm</name>
    <dbReference type="NCBI Taxonomy" id="51031"/>
    <lineage>
        <taxon>Eukaryota</taxon>
        <taxon>Metazoa</taxon>
        <taxon>Ecdysozoa</taxon>
        <taxon>Nematoda</taxon>
        <taxon>Chromadorea</taxon>
        <taxon>Rhabditida</taxon>
        <taxon>Rhabditina</taxon>
        <taxon>Rhabditomorpha</taxon>
        <taxon>Strongyloidea</taxon>
        <taxon>Ancylostomatidae</taxon>
        <taxon>Bunostominae</taxon>
        <taxon>Necator</taxon>
    </lineage>
</organism>
<accession>A0ABR1C7W3</accession>
<evidence type="ECO:0000313" key="1">
    <source>
        <dbReference type="EMBL" id="KAK6734601.1"/>
    </source>
</evidence>
<gene>
    <name evidence="1" type="primary">Necator_chrII.g5828</name>
    <name evidence="1" type="ORF">RB195_018035</name>
</gene>
<evidence type="ECO:0008006" key="3">
    <source>
        <dbReference type="Google" id="ProtNLM"/>
    </source>
</evidence>
<keyword evidence="2" id="KW-1185">Reference proteome</keyword>
<proteinExistence type="predicted"/>
<name>A0ABR1C7W3_NECAM</name>
<dbReference type="Proteomes" id="UP001303046">
    <property type="component" value="Unassembled WGS sequence"/>
</dbReference>
<evidence type="ECO:0000313" key="2">
    <source>
        <dbReference type="Proteomes" id="UP001303046"/>
    </source>
</evidence>
<sequence length="145" mass="16361">MYYTFRSENWSETMSRGGTLSVQLAVDDIMQRTFKQCPADVILAPSARPFLVNLEYADDVVIFALNSAKLQHVVNYVSSLSAAYALRLCPYKCKKMWISSRPSTGIRVDGQPIDEFCYLSCALKKKATRAIFSRDGLRPFPHPTP</sequence>
<comment type="caution">
    <text evidence="1">The sequence shown here is derived from an EMBL/GenBank/DDBJ whole genome shotgun (WGS) entry which is preliminary data.</text>
</comment>